<dbReference type="InterPro" id="IPR017945">
    <property type="entry name" value="DHBP_synth_RibB-like_a/b_dom"/>
</dbReference>
<dbReference type="InterPro" id="IPR038385">
    <property type="entry name" value="Sua5/YwlC_C"/>
</dbReference>
<evidence type="ECO:0000256" key="12">
    <source>
        <dbReference type="ARBA" id="ARBA00048366"/>
    </source>
</evidence>
<evidence type="ECO:0000256" key="9">
    <source>
        <dbReference type="ARBA" id="ARBA00022741"/>
    </source>
</evidence>
<dbReference type="PANTHER" id="PTHR17490:SF16">
    <property type="entry name" value="THREONYLCARBAMOYL-AMP SYNTHASE"/>
    <property type="match status" value="1"/>
</dbReference>
<dbReference type="AlphaFoldDB" id="A0A061AGQ1"/>
<dbReference type="PANTHER" id="PTHR17490">
    <property type="entry name" value="SUA5"/>
    <property type="match status" value="1"/>
</dbReference>
<dbReference type="GO" id="GO:0061710">
    <property type="term" value="F:L-threonylcarbamoyladenylate synthase"/>
    <property type="evidence" value="ECO:0007669"/>
    <property type="project" value="UniProtKB-EC"/>
</dbReference>
<evidence type="ECO:0000313" key="14">
    <source>
        <dbReference type="EMBL" id="CDR36315.1"/>
    </source>
</evidence>
<evidence type="ECO:0000256" key="11">
    <source>
        <dbReference type="ARBA" id="ARBA00029774"/>
    </source>
</evidence>
<dbReference type="SUPFAM" id="SSF55821">
    <property type="entry name" value="YrdC/RibB"/>
    <property type="match status" value="1"/>
</dbReference>
<keyword evidence="8" id="KW-0548">Nucleotidyltransferase</keyword>
<dbReference type="EMBL" id="LK052937">
    <property type="protein sequence ID" value="CDR36315.1"/>
    <property type="molecule type" value="Genomic_DNA"/>
</dbReference>
<evidence type="ECO:0000256" key="4">
    <source>
        <dbReference type="ARBA" id="ARBA00015492"/>
    </source>
</evidence>
<evidence type="ECO:0000256" key="7">
    <source>
        <dbReference type="ARBA" id="ARBA00022694"/>
    </source>
</evidence>
<evidence type="ECO:0000259" key="13">
    <source>
        <dbReference type="PROSITE" id="PS51163"/>
    </source>
</evidence>
<keyword evidence="9" id="KW-0547">Nucleotide-binding</keyword>
<dbReference type="Pfam" id="PF03481">
    <property type="entry name" value="Sua5_C"/>
    <property type="match status" value="1"/>
</dbReference>
<keyword evidence="6" id="KW-0808">Transferase</keyword>
<organism evidence="14">
    <name type="scientific">Rhodotorula toruloides</name>
    <name type="common">Yeast</name>
    <name type="synonym">Rhodosporidium toruloides</name>
    <dbReference type="NCBI Taxonomy" id="5286"/>
    <lineage>
        <taxon>Eukaryota</taxon>
        <taxon>Fungi</taxon>
        <taxon>Dikarya</taxon>
        <taxon>Basidiomycota</taxon>
        <taxon>Pucciniomycotina</taxon>
        <taxon>Microbotryomycetes</taxon>
        <taxon>Sporidiobolales</taxon>
        <taxon>Sporidiobolaceae</taxon>
        <taxon>Rhodotorula</taxon>
    </lineage>
</organism>
<evidence type="ECO:0000256" key="8">
    <source>
        <dbReference type="ARBA" id="ARBA00022695"/>
    </source>
</evidence>
<dbReference type="GO" id="GO:0005737">
    <property type="term" value="C:cytoplasm"/>
    <property type="evidence" value="ECO:0007669"/>
    <property type="project" value="UniProtKB-SubCell"/>
</dbReference>
<dbReference type="PROSITE" id="PS51163">
    <property type="entry name" value="YRDC"/>
    <property type="match status" value="1"/>
</dbReference>
<evidence type="ECO:0000256" key="2">
    <source>
        <dbReference type="ARBA" id="ARBA00007663"/>
    </source>
</evidence>
<keyword evidence="7" id="KW-0819">tRNA processing</keyword>
<sequence length="518" mass="55576">MTGPFARTRTLLRKYRPMLPDTNRIPEFPEFIRNAPARPQLLRTSPESTLASSLETASKLLHDGNPVAFPTETVYGLGGSALSSTAVKRIFWAKGRPADNPLIVHISSREMLADLIPSQGKGDEQKPVIPPMYEALMDRFWPGPLSLIFPISTDRKGKAARIAGGQPLHPPRLAIADEVTAQQPSVCVRMPSHPIALSLIRQANLPLAAPSANLSTRPSPTSAAHVMADLGQGRGVGAVLDGGECEVGVESTVVDWVPPENDAAGGEGSLRVLRAGGVTAEQIEACLRVAGFGTAGEAGRIQVYARDFRSQELEKKPTTPGMKYMHYSPKNASVVLVTPAPGTSTPEQPVPSLQELVQLVAVTHGPGYELSDKFGEPPTLIPTRVGLMFTESTLDALKIEPFAAISPACSRVRIPPPAKTFLPTQSANLDDGLPKLDEIEIVSYPLGSRDRPIEAAQRLFAGLRFLDSFRAPRMKQDGVHVIFVEAIPEEGVGLAVMERAKKAAGVSEAMPFEVSVQE</sequence>
<keyword evidence="10" id="KW-0067">ATP-binding</keyword>
<dbReference type="InterPro" id="IPR006070">
    <property type="entry name" value="Sua5-like_dom"/>
</dbReference>
<dbReference type="GO" id="GO:0003725">
    <property type="term" value="F:double-stranded RNA binding"/>
    <property type="evidence" value="ECO:0007669"/>
    <property type="project" value="InterPro"/>
</dbReference>
<name>A0A061AGQ1_RHOTO</name>
<evidence type="ECO:0000256" key="5">
    <source>
        <dbReference type="ARBA" id="ARBA00022490"/>
    </source>
</evidence>
<dbReference type="Gene3D" id="3.90.870.10">
    <property type="entry name" value="DHBP synthase"/>
    <property type="match status" value="1"/>
</dbReference>
<reference evidence="14" key="1">
    <citation type="journal article" date="2014" name="Genome Announc.">
        <title>Draft genome sequence of Rhodosporidium toruloides CECT1137, an oleaginous yeast of biotechnological interest.</title>
        <authorList>
            <person name="Morin N."/>
            <person name="Calcas X."/>
            <person name="Devillers H."/>
            <person name="Durrens P."/>
            <person name="Sherman D.J."/>
            <person name="Nicaud J.-M."/>
            <person name="Neuveglise C."/>
        </authorList>
    </citation>
    <scope>NUCLEOTIDE SEQUENCE</scope>
    <source>
        <strain evidence="14">CECT1137</strain>
    </source>
</reference>
<dbReference type="EC" id="2.7.7.87" evidence="3"/>
<dbReference type="Gene3D" id="3.40.50.11030">
    <property type="entry name" value="Threonylcarbamoyl-AMP synthase, C-terminal domain"/>
    <property type="match status" value="1"/>
</dbReference>
<dbReference type="Pfam" id="PF01300">
    <property type="entry name" value="Sua5_yciO_yrdC"/>
    <property type="match status" value="1"/>
</dbReference>
<feature type="domain" description="YrdC-like" evidence="13">
    <location>
        <begin position="51"/>
        <end position="278"/>
    </location>
</feature>
<dbReference type="GO" id="GO:0005524">
    <property type="term" value="F:ATP binding"/>
    <property type="evidence" value="ECO:0007669"/>
    <property type="project" value="UniProtKB-KW"/>
</dbReference>
<comment type="subcellular location">
    <subcellularLocation>
        <location evidence="1">Cytoplasm</location>
    </subcellularLocation>
</comment>
<dbReference type="OrthoDB" id="412787at2759"/>
<comment type="similarity">
    <text evidence="2">Belongs to the SUA5 family.</text>
</comment>
<gene>
    <name evidence="14" type="ORF">RHTO0S_02e00210g</name>
</gene>
<evidence type="ECO:0000256" key="6">
    <source>
        <dbReference type="ARBA" id="ARBA00022679"/>
    </source>
</evidence>
<dbReference type="GO" id="GO:0006450">
    <property type="term" value="P:regulation of translational fidelity"/>
    <property type="evidence" value="ECO:0007669"/>
    <property type="project" value="TreeGrafter"/>
</dbReference>
<evidence type="ECO:0000256" key="10">
    <source>
        <dbReference type="ARBA" id="ARBA00022840"/>
    </source>
</evidence>
<keyword evidence="5" id="KW-0963">Cytoplasm</keyword>
<protein>
    <recommendedName>
        <fullName evidence="4">Threonylcarbamoyl-AMP synthase</fullName>
        <ecNumber evidence="3">2.7.7.87</ecNumber>
    </recommendedName>
    <alternativeName>
        <fullName evidence="11">L-threonylcarbamoyladenylate synthase</fullName>
    </alternativeName>
</protein>
<dbReference type="GO" id="GO:0000049">
    <property type="term" value="F:tRNA binding"/>
    <property type="evidence" value="ECO:0007669"/>
    <property type="project" value="TreeGrafter"/>
</dbReference>
<evidence type="ECO:0000256" key="3">
    <source>
        <dbReference type="ARBA" id="ARBA00012584"/>
    </source>
</evidence>
<dbReference type="InterPro" id="IPR005145">
    <property type="entry name" value="Sua5_C"/>
</dbReference>
<dbReference type="InterPro" id="IPR050156">
    <property type="entry name" value="TC-AMP_synthase_SUA5"/>
</dbReference>
<comment type="catalytic activity">
    <reaction evidence="12">
        <text>L-threonine + hydrogencarbonate + ATP = L-threonylcarbamoyladenylate + diphosphate + H2O</text>
        <dbReference type="Rhea" id="RHEA:36407"/>
        <dbReference type="ChEBI" id="CHEBI:15377"/>
        <dbReference type="ChEBI" id="CHEBI:17544"/>
        <dbReference type="ChEBI" id="CHEBI:30616"/>
        <dbReference type="ChEBI" id="CHEBI:33019"/>
        <dbReference type="ChEBI" id="CHEBI:57926"/>
        <dbReference type="ChEBI" id="CHEBI:73682"/>
        <dbReference type="EC" id="2.7.7.87"/>
    </reaction>
</comment>
<evidence type="ECO:0000256" key="1">
    <source>
        <dbReference type="ARBA" id="ARBA00004496"/>
    </source>
</evidence>
<accession>A0A061AGQ1</accession>
<proteinExistence type="inferred from homology"/>
<dbReference type="GO" id="GO:0008033">
    <property type="term" value="P:tRNA processing"/>
    <property type="evidence" value="ECO:0007669"/>
    <property type="project" value="UniProtKB-KW"/>
</dbReference>